<proteinExistence type="predicted"/>
<comment type="caution">
    <text evidence="1">The sequence shown here is derived from an EMBL/GenBank/DDBJ whole genome shotgun (WGS) entry which is preliminary data.</text>
</comment>
<sequence>MERRFEGAVLEVLVDETLSPPERGEPHPHRLYVRIFGKDAAGDWITPRPGVVTRAHAEPEVDENDQAAVPESLFDHLSEVFSGVDGIGYDGEFLDPDETVPTILDEVFTWTCHQACQGPT</sequence>
<name>A0A7K2IT89_9ACTN</name>
<accession>A0A7K2IT89</accession>
<dbReference type="AlphaFoldDB" id="A0A7K2IT89"/>
<dbReference type="Proteomes" id="UP000467124">
    <property type="component" value="Unassembled WGS sequence"/>
</dbReference>
<organism evidence="1 2">
    <name type="scientific">Nocardiopsis alba</name>
    <dbReference type="NCBI Taxonomy" id="53437"/>
    <lineage>
        <taxon>Bacteria</taxon>
        <taxon>Bacillati</taxon>
        <taxon>Actinomycetota</taxon>
        <taxon>Actinomycetes</taxon>
        <taxon>Streptosporangiales</taxon>
        <taxon>Nocardiopsidaceae</taxon>
        <taxon>Nocardiopsis</taxon>
    </lineage>
</organism>
<evidence type="ECO:0000313" key="2">
    <source>
        <dbReference type="Proteomes" id="UP000467124"/>
    </source>
</evidence>
<dbReference type="RefSeq" id="WP_014910472.1">
    <property type="nucleotide sequence ID" value="NZ_JBIAHT010000002.1"/>
</dbReference>
<evidence type="ECO:0000313" key="1">
    <source>
        <dbReference type="EMBL" id="MYR33005.1"/>
    </source>
</evidence>
<reference evidence="1 2" key="1">
    <citation type="journal article" date="2019" name="Nat. Commun.">
        <title>The antimicrobial potential of Streptomyces from insect microbiomes.</title>
        <authorList>
            <person name="Chevrette M.G."/>
            <person name="Carlson C.M."/>
            <person name="Ortega H.E."/>
            <person name="Thomas C."/>
            <person name="Ananiev G.E."/>
            <person name="Barns K.J."/>
            <person name="Book A.J."/>
            <person name="Cagnazzo J."/>
            <person name="Carlos C."/>
            <person name="Flanigan W."/>
            <person name="Grubbs K.J."/>
            <person name="Horn H.A."/>
            <person name="Hoffmann F.M."/>
            <person name="Klassen J.L."/>
            <person name="Knack J.J."/>
            <person name="Lewin G.R."/>
            <person name="McDonald B.R."/>
            <person name="Muller L."/>
            <person name="Melo W.G.P."/>
            <person name="Pinto-Tomas A.A."/>
            <person name="Schmitz A."/>
            <person name="Wendt-Pienkowski E."/>
            <person name="Wildman S."/>
            <person name="Zhao M."/>
            <person name="Zhang F."/>
            <person name="Bugni T.S."/>
            <person name="Andes D.R."/>
            <person name="Pupo M.T."/>
            <person name="Currie C.R."/>
        </authorList>
    </citation>
    <scope>NUCLEOTIDE SEQUENCE [LARGE SCALE GENOMIC DNA]</scope>
    <source>
        <strain evidence="1 2">SID5840</strain>
    </source>
</reference>
<dbReference type="EMBL" id="WWHY01000001">
    <property type="protein sequence ID" value="MYR33005.1"/>
    <property type="molecule type" value="Genomic_DNA"/>
</dbReference>
<gene>
    <name evidence="1" type="ORF">GTW20_12205</name>
</gene>
<protein>
    <submittedName>
        <fullName evidence="1">Uncharacterized protein</fullName>
    </submittedName>
</protein>